<evidence type="ECO:0000313" key="3">
    <source>
        <dbReference type="Proteomes" id="UP000191153"/>
    </source>
</evidence>
<keyword evidence="1" id="KW-0812">Transmembrane</keyword>
<evidence type="ECO:0000313" key="2">
    <source>
        <dbReference type="EMBL" id="SKA03503.1"/>
    </source>
</evidence>
<evidence type="ECO:0000256" key="1">
    <source>
        <dbReference type="SAM" id="Phobius"/>
    </source>
</evidence>
<dbReference type="RefSeq" id="WP_078694770.1">
    <property type="nucleotide sequence ID" value="NZ_FUWX01000024.1"/>
</dbReference>
<name>A0A1T4QI76_9FUSO</name>
<keyword evidence="1" id="KW-1133">Transmembrane helix</keyword>
<gene>
    <name evidence="2" type="ORF">SAMN02745174_02338</name>
</gene>
<dbReference type="AlphaFoldDB" id="A0A1T4QI76"/>
<reference evidence="2 3" key="1">
    <citation type="submission" date="2017-02" db="EMBL/GenBank/DDBJ databases">
        <authorList>
            <person name="Peterson S.W."/>
        </authorList>
    </citation>
    <scope>NUCLEOTIDE SEQUENCE [LARGE SCALE GENOMIC DNA]</scope>
    <source>
        <strain evidence="2 3">ATCC 700028</strain>
    </source>
</reference>
<dbReference type="EMBL" id="FUWX01000024">
    <property type="protein sequence ID" value="SKA03503.1"/>
    <property type="molecule type" value="Genomic_DNA"/>
</dbReference>
<protein>
    <recommendedName>
        <fullName evidence="4">Prepilin-type N-terminal cleavage/methylation domain-containing protein</fullName>
    </recommendedName>
</protein>
<proteinExistence type="predicted"/>
<sequence>MKKGFILIEGIIVITLMGLIFLSYLGSLNNIIILIGKIENKNRAYSHMDNVRRKLLKRKFENFNGIEEMENGNIKIETRSVKSNIKKIKIIFIEEKIESEIYVYKKE</sequence>
<dbReference type="Proteomes" id="UP000191153">
    <property type="component" value="Unassembled WGS sequence"/>
</dbReference>
<evidence type="ECO:0008006" key="4">
    <source>
        <dbReference type="Google" id="ProtNLM"/>
    </source>
</evidence>
<keyword evidence="1" id="KW-0472">Membrane</keyword>
<feature type="transmembrane region" description="Helical" evidence="1">
    <location>
        <begin position="6"/>
        <end position="35"/>
    </location>
</feature>
<accession>A0A1T4QI76</accession>
<organism evidence="2 3">
    <name type="scientific">Cetobacterium ceti</name>
    <dbReference type="NCBI Taxonomy" id="180163"/>
    <lineage>
        <taxon>Bacteria</taxon>
        <taxon>Fusobacteriati</taxon>
        <taxon>Fusobacteriota</taxon>
        <taxon>Fusobacteriia</taxon>
        <taxon>Fusobacteriales</taxon>
        <taxon>Fusobacteriaceae</taxon>
        <taxon>Cetobacterium</taxon>
    </lineage>
</organism>
<keyword evidence="3" id="KW-1185">Reference proteome</keyword>
<dbReference type="STRING" id="180163.SAMN02745174_02338"/>